<protein>
    <submittedName>
        <fullName evidence="1">Uncharacterized protein</fullName>
    </submittedName>
</protein>
<evidence type="ECO:0000313" key="2">
    <source>
        <dbReference type="Proteomes" id="UP000176854"/>
    </source>
</evidence>
<evidence type="ECO:0000313" key="1">
    <source>
        <dbReference type="EMBL" id="OGG08986.1"/>
    </source>
</evidence>
<comment type="caution">
    <text evidence="1">The sequence shown here is derived from an EMBL/GenBank/DDBJ whole genome shotgun (WGS) entry which is preliminary data.</text>
</comment>
<proteinExistence type="predicted"/>
<accession>A0A1F5Z954</accession>
<dbReference type="Proteomes" id="UP000176854">
    <property type="component" value="Unassembled WGS sequence"/>
</dbReference>
<sequence length="134" mass="15156">MNIPDRGVDVIYILSMDPPLPGGVRNFHLTVSTATPEVLEILTDFIREKFPNYLVTVNGQTLTAYYPRTAEIMLNPGGFANAVLNLSLTGIGCTRLIRKPRKPAKTCSILQQIFPGYKFWIVKDMIKYRRLPEN</sequence>
<name>A0A1F5Z954_9BACT</name>
<reference evidence="1 2" key="1">
    <citation type="journal article" date="2016" name="Nat. Commun.">
        <title>Thousands of microbial genomes shed light on interconnected biogeochemical processes in an aquifer system.</title>
        <authorList>
            <person name="Anantharaman K."/>
            <person name="Brown C.T."/>
            <person name="Hug L.A."/>
            <person name="Sharon I."/>
            <person name="Castelle C.J."/>
            <person name="Probst A.J."/>
            <person name="Thomas B.C."/>
            <person name="Singh A."/>
            <person name="Wilkins M.J."/>
            <person name="Karaoz U."/>
            <person name="Brodie E.L."/>
            <person name="Williams K.H."/>
            <person name="Hubbard S.S."/>
            <person name="Banfield J.F."/>
        </authorList>
    </citation>
    <scope>NUCLEOTIDE SEQUENCE [LARGE SCALE GENOMIC DNA]</scope>
</reference>
<dbReference type="EMBL" id="MFJC01000032">
    <property type="protein sequence ID" value="OGG08986.1"/>
    <property type="molecule type" value="Genomic_DNA"/>
</dbReference>
<gene>
    <name evidence="1" type="ORF">A2154_01785</name>
</gene>
<dbReference type="AlphaFoldDB" id="A0A1F5Z954"/>
<organism evidence="1 2">
    <name type="scientific">Candidatus Gottesmanbacteria bacterium RBG_16_43_7</name>
    <dbReference type="NCBI Taxonomy" id="1798373"/>
    <lineage>
        <taxon>Bacteria</taxon>
        <taxon>Candidatus Gottesmaniibacteriota</taxon>
    </lineage>
</organism>